<dbReference type="Gene3D" id="3.30.70.1070">
    <property type="entry name" value="Sporulation related repeat"/>
    <property type="match status" value="1"/>
</dbReference>
<dbReference type="SUPFAM" id="SSF110997">
    <property type="entry name" value="Sporulation related repeat"/>
    <property type="match status" value="1"/>
</dbReference>
<evidence type="ECO:0000313" key="5">
    <source>
        <dbReference type="Proteomes" id="UP000664073"/>
    </source>
</evidence>
<feature type="compositionally biased region" description="Low complexity" evidence="1">
    <location>
        <begin position="133"/>
        <end position="144"/>
    </location>
</feature>
<feature type="compositionally biased region" description="Low complexity" evidence="1">
    <location>
        <begin position="109"/>
        <end position="119"/>
    </location>
</feature>
<dbReference type="PROSITE" id="PS51724">
    <property type="entry name" value="SPOR"/>
    <property type="match status" value="1"/>
</dbReference>
<gene>
    <name evidence="4" type="ORF">J2D77_09585</name>
</gene>
<comment type="caution">
    <text evidence="4">The sequence shown here is derived from an EMBL/GenBank/DDBJ whole genome shotgun (WGS) entry which is preliminary data.</text>
</comment>
<dbReference type="RefSeq" id="WP_207846067.1">
    <property type="nucleotide sequence ID" value="NZ_JAFVMH010000004.1"/>
</dbReference>
<keyword evidence="5" id="KW-1185">Reference proteome</keyword>
<feature type="compositionally biased region" description="Low complexity" evidence="1">
    <location>
        <begin position="151"/>
        <end position="177"/>
    </location>
</feature>
<feature type="region of interest" description="Disordered" evidence="1">
    <location>
        <begin position="98"/>
        <end position="261"/>
    </location>
</feature>
<dbReference type="AlphaFoldDB" id="A0A939HP79"/>
<protein>
    <submittedName>
        <fullName evidence="4">SPOR domain-containing protein</fullName>
    </submittedName>
</protein>
<keyword evidence="2" id="KW-0812">Transmembrane</keyword>
<sequence>MSERDDIAAPPSNQADDRINRARERMTMDYDDTPDKADPNTLAILLSRFLGNASATRWLAYGAAGLGGLLVLGIGGWALVRHHQGGIPVIGPPAVSMRTKPVDPGGMQLDSLAPASAADDQGDHPVPAPENPNPAALAAQYGATTPPPATPGAANGTANGTAGGAEAVGAPPVGGAAPVPPPVMASGAPPAAPGAQAKPAQDAEEEDATAPGAEEAGDSAAASSASPAPPGPATPAPAASAGNAKPAAEESAPASALPPSTGGAFQAQLAALPSEADARKEWARLKARYPTLFADRTPAIVRTEQNNAQFYRLRVSGFATSADARTFCASVRERGLACLVAHP</sequence>
<evidence type="ECO:0000313" key="4">
    <source>
        <dbReference type="EMBL" id="MBO1325398.1"/>
    </source>
</evidence>
<feature type="region of interest" description="Disordered" evidence="1">
    <location>
        <begin position="1"/>
        <end position="21"/>
    </location>
</feature>
<dbReference type="Pfam" id="PF05036">
    <property type="entry name" value="SPOR"/>
    <property type="match status" value="1"/>
</dbReference>
<proteinExistence type="predicted"/>
<reference evidence="4" key="1">
    <citation type="submission" date="2021-03" db="EMBL/GenBank/DDBJ databases">
        <title>The complete genome sequence of Acetobacter sp. TBRC 12339.</title>
        <authorList>
            <person name="Charoenyingcharoen P."/>
            <person name="Yukphan P."/>
        </authorList>
    </citation>
    <scope>NUCLEOTIDE SEQUENCE</scope>
    <source>
        <strain evidence="4">TBRC 12339</strain>
    </source>
</reference>
<keyword evidence="2" id="KW-0472">Membrane</keyword>
<dbReference type="InterPro" id="IPR036680">
    <property type="entry name" value="SPOR-like_sf"/>
</dbReference>
<keyword evidence="2" id="KW-1133">Transmembrane helix</keyword>
<dbReference type="GO" id="GO:0042834">
    <property type="term" value="F:peptidoglycan binding"/>
    <property type="evidence" value="ECO:0007669"/>
    <property type="project" value="InterPro"/>
</dbReference>
<feature type="compositionally biased region" description="Low complexity" evidence="1">
    <location>
        <begin position="210"/>
        <end position="226"/>
    </location>
</feature>
<evidence type="ECO:0000256" key="1">
    <source>
        <dbReference type="SAM" id="MobiDB-lite"/>
    </source>
</evidence>
<accession>A0A939HP79</accession>
<organism evidence="4 5">
    <name type="scientific">Acetobacter garciniae</name>
    <dbReference type="NCBI Taxonomy" id="2817435"/>
    <lineage>
        <taxon>Bacteria</taxon>
        <taxon>Pseudomonadati</taxon>
        <taxon>Pseudomonadota</taxon>
        <taxon>Alphaproteobacteria</taxon>
        <taxon>Acetobacterales</taxon>
        <taxon>Acetobacteraceae</taxon>
        <taxon>Acetobacter</taxon>
    </lineage>
</organism>
<feature type="compositionally biased region" description="Low complexity" evidence="1">
    <location>
        <begin position="184"/>
        <end position="200"/>
    </location>
</feature>
<evidence type="ECO:0000256" key="2">
    <source>
        <dbReference type="SAM" id="Phobius"/>
    </source>
</evidence>
<feature type="compositionally biased region" description="Low complexity" evidence="1">
    <location>
        <begin position="236"/>
        <end position="260"/>
    </location>
</feature>
<dbReference type="EMBL" id="JAFVMH010000004">
    <property type="protein sequence ID" value="MBO1325398.1"/>
    <property type="molecule type" value="Genomic_DNA"/>
</dbReference>
<dbReference type="InterPro" id="IPR007730">
    <property type="entry name" value="SPOR-like_dom"/>
</dbReference>
<dbReference type="Proteomes" id="UP000664073">
    <property type="component" value="Unassembled WGS sequence"/>
</dbReference>
<feature type="transmembrane region" description="Helical" evidence="2">
    <location>
        <begin position="58"/>
        <end position="80"/>
    </location>
</feature>
<evidence type="ECO:0000259" key="3">
    <source>
        <dbReference type="PROSITE" id="PS51724"/>
    </source>
</evidence>
<name>A0A939HP79_9PROT</name>
<feature type="domain" description="SPOR" evidence="3">
    <location>
        <begin position="259"/>
        <end position="343"/>
    </location>
</feature>